<name>A0A7T8KE91_CALRO</name>
<accession>A0A7T8KE91</accession>
<organism evidence="1 2">
    <name type="scientific">Caligus rogercresseyi</name>
    <name type="common">Sea louse</name>
    <dbReference type="NCBI Taxonomy" id="217165"/>
    <lineage>
        <taxon>Eukaryota</taxon>
        <taxon>Metazoa</taxon>
        <taxon>Ecdysozoa</taxon>
        <taxon>Arthropoda</taxon>
        <taxon>Crustacea</taxon>
        <taxon>Multicrustacea</taxon>
        <taxon>Hexanauplia</taxon>
        <taxon>Copepoda</taxon>
        <taxon>Siphonostomatoida</taxon>
        <taxon>Caligidae</taxon>
        <taxon>Caligus</taxon>
    </lineage>
</organism>
<keyword evidence="2" id="KW-1185">Reference proteome</keyword>
<sequence>MAYCCNLRAVIIAKEYSKPIDKGPDILEQKRPVYLFGNALPTTLLKTSEFEVHKKILGQFTGTYHYLNSEGNWKMKCMRK</sequence>
<dbReference type="OrthoDB" id="6365983at2759"/>
<reference evidence="2" key="1">
    <citation type="submission" date="2021-01" db="EMBL/GenBank/DDBJ databases">
        <title>Caligus Genome Assembly.</title>
        <authorList>
            <person name="Gallardo-Escarate C."/>
        </authorList>
    </citation>
    <scope>NUCLEOTIDE SEQUENCE [LARGE SCALE GENOMIC DNA]</scope>
</reference>
<protein>
    <submittedName>
        <fullName evidence="1">Uncharacterized protein</fullName>
    </submittedName>
</protein>
<gene>
    <name evidence="1" type="ORF">FKW44_007086</name>
</gene>
<evidence type="ECO:0000313" key="2">
    <source>
        <dbReference type="Proteomes" id="UP000595437"/>
    </source>
</evidence>
<proteinExistence type="predicted"/>
<dbReference type="AlphaFoldDB" id="A0A7T8KE91"/>
<dbReference type="EMBL" id="CP045893">
    <property type="protein sequence ID" value="QQP54294.1"/>
    <property type="molecule type" value="Genomic_DNA"/>
</dbReference>
<evidence type="ECO:0000313" key="1">
    <source>
        <dbReference type="EMBL" id="QQP54294.1"/>
    </source>
</evidence>
<dbReference type="Proteomes" id="UP000595437">
    <property type="component" value="Chromosome 4"/>
</dbReference>